<dbReference type="InterPro" id="IPR019406">
    <property type="entry name" value="APLF_PBZ"/>
</dbReference>
<dbReference type="Proteomes" id="UP000291343">
    <property type="component" value="Unassembled WGS sequence"/>
</dbReference>
<feature type="compositionally biased region" description="Basic and acidic residues" evidence="12">
    <location>
        <begin position="95"/>
        <end position="108"/>
    </location>
</feature>
<gene>
    <name evidence="14" type="ORF">LSTR_LSTR000247</name>
</gene>
<name>A0A482X747_LAOST</name>
<keyword evidence="4" id="KW-0227">DNA damage</keyword>
<feature type="compositionally biased region" description="Polar residues" evidence="12">
    <location>
        <begin position="126"/>
        <end position="135"/>
    </location>
</feature>
<evidence type="ECO:0000256" key="9">
    <source>
        <dbReference type="PIRSR" id="PIRSR610347-1"/>
    </source>
</evidence>
<dbReference type="Gene3D" id="3.30.870.10">
    <property type="entry name" value="Endonuclease Chain A"/>
    <property type="match status" value="2"/>
</dbReference>
<feature type="binding site" evidence="10">
    <location>
        <position position="493"/>
    </location>
    <ligand>
        <name>substrate</name>
    </ligand>
</feature>
<evidence type="ECO:0000256" key="1">
    <source>
        <dbReference type="ARBA" id="ARBA00004123"/>
    </source>
</evidence>
<proteinExistence type="inferred from homology"/>
<dbReference type="Pfam" id="PF10283">
    <property type="entry name" value="zf-CCHH"/>
    <property type="match status" value="1"/>
</dbReference>
<feature type="active site" description="Nucleophile" evidence="9">
    <location>
        <position position="260"/>
    </location>
</feature>
<keyword evidence="15" id="KW-1185">Reference proteome</keyword>
<evidence type="ECO:0000256" key="7">
    <source>
        <dbReference type="ARBA" id="ARBA00023204"/>
    </source>
</evidence>
<evidence type="ECO:0000256" key="2">
    <source>
        <dbReference type="ARBA" id="ARBA00010205"/>
    </source>
</evidence>
<keyword evidence="7" id="KW-0234">DNA repair</keyword>
<dbReference type="OrthoDB" id="47785at2759"/>
<evidence type="ECO:0000259" key="13">
    <source>
        <dbReference type="Pfam" id="PF10283"/>
    </source>
</evidence>
<sequence>MMSSRSDGRSPKKAKLECEYKDLCYRQNPQHFEEFSHAHLEELVSKMPENGFRLPPDYNQKISRRILELQVNFIRNMKKSGSATTSKQRNSVSSDKNENNEVKQRNENVRTQPSTSASSSSPSTSKNKQQASSNRQQEENYRRIVLDRVNTNIADKWKKAAPYHVFLSAISDSAPTHNDPLSIQFPELLDPRLGDLESSIQINFMVEAGWLLAQYCIMGHRDKPLTLLYEEGDHYIKDNVCPSYVKCVKVSCPSPFGKHHTKMMIMSYTDESLRVIVTTGNLVESDWDNRVQGVWISPRCPRLPEKSDTAAGDSCTKFKTDLLDYLWSYRESKLQEWIGKVSRTDFSSVKVFFVASTPGVHTGPDYVKWSQGKVSTILKNHTTINPTSDAHKWPIIAQSSSLGSFGPQPTDWLCGQITNSLSGGVNLGLLSKPSIKVIYPSFENVSQSYDSLLGGGCLPYMKKIHDKQPWLNKYLCQWKSDHQHRTRSMPHIKTYCRVSPCQKRIAWFYLTSANLSKAAWGNSKSPMKNYTMSYEAGIMFIPKFLVEEDYFPIKAGEGCDTKIPVFPMPYDLPLVPYKSTDIPWFMDNLL</sequence>
<evidence type="ECO:0000256" key="4">
    <source>
        <dbReference type="ARBA" id="ARBA00022763"/>
    </source>
</evidence>
<evidence type="ECO:0000313" key="14">
    <source>
        <dbReference type="EMBL" id="RZF41533.1"/>
    </source>
</evidence>
<comment type="subcellular location">
    <subcellularLocation>
        <location evidence="1">Nucleus</location>
    </subcellularLocation>
</comment>
<evidence type="ECO:0000313" key="15">
    <source>
        <dbReference type="Proteomes" id="UP000291343"/>
    </source>
</evidence>
<evidence type="ECO:0000256" key="3">
    <source>
        <dbReference type="ARBA" id="ARBA00022722"/>
    </source>
</evidence>
<dbReference type="GO" id="GO:0017005">
    <property type="term" value="F:3'-tyrosyl-DNA phosphodiesterase activity"/>
    <property type="evidence" value="ECO:0007669"/>
    <property type="project" value="TreeGrafter"/>
</dbReference>
<feature type="domain" description="PBZ-type" evidence="13">
    <location>
        <begin position="17"/>
        <end position="39"/>
    </location>
</feature>
<dbReference type="GO" id="GO:0003690">
    <property type="term" value="F:double-stranded DNA binding"/>
    <property type="evidence" value="ECO:0007669"/>
    <property type="project" value="TreeGrafter"/>
</dbReference>
<dbReference type="AlphaFoldDB" id="A0A482X747"/>
<feature type="compositionally biased region" description="Low complexity" evidence="12">
    <location>
        <begin position="113"/>
        <end position="125"/>
    </location>
</feature>
<dbReference type="InParanoid" id="A0A482X747"/>
<dbReference type="InterPro" id="IPR010347">
    <property type="entry name" value="Tdp1"/>
</dbReference>
<dbReference type="SMR" id="A0A482X747"/>
<dbReference type="GO" id="GO:0003697">
    <property type="term" value="F:single-stranded DNA binding"/>
    <property type="evidence" value="ECO:0007669"/>
    <property type="project" value="TreeGrafter"/>
</dbReference>
<dbReference type="FunCoup" id="A0A482X747">
    <property type="interactions" value="1447"/>
</dbReference>
<dbReference type="GO" id="GO:0005634">
    <property type="term" value="C:nucleus"/>
    <property type="evidence" value="ECO:0007669"/>
    <property type="project" value="UniProtKB-SubCell"/>
</dbReference>
<keyword evidence="8" id="KW-0539">Nucleus</keyword>
<evidence type="ECO:0000256" key="5">
    <source>
        <dbReference type="ARBA" id="ARBA00022801"/>
    </source>
</evidence>
<dbReference type="PANTHER" id="PTHR12415:SF0">
    <property type="entry name" value="TYROSYL-DNA PHOSPHODIESTERASE 1"/>
    <property type="match status" value="1"/>
</dbReference>
<reference evidence="14 15" key="1">
    <citation type="journal article" date="2017" name="Gigascience">
        <title>Genome sequence of the small brown planthopper, Laodelphax striatellus.</title>
        <authorList>
            <person name="Zhu J."/>
            <person name="Jiang F."/>
            <person name="Wang X."/>
            <person name="Yang P."/>
            <person name="Bao Y."/>
            <person name="Zhao W."/>
            <person name="Wang W."/>
            <person name="Lu H."/>
            <person name="Wang Q."/>
            <person name="Cui N."/>
            <person name="Li J."/>
            <person name="Chen X."/>
            <person name="Luo L."/>
            <person name="Yu J."/>
            <person name="Kang L."/>
            <person name="Cui F."/>
        </authorList>
    </citation>
    <scope>NUCLEOTIDE SEQUENCE [LARGE SCALE GENOMIC DNA]</scope>
    <source>
        <strain evidence="14">Lst14</strain>
    </source>
</reference>
<feature type="compositionally biased region" description="Polar residues" evidence="12">
    <location>
        <begin position="79"/>
        <end position="94"/>
    </location>
</feature>
<feature type="binding site" evidence="10">
    <location>
        <position position="262"/>
    </location>
    <ligand>
        <name>substrate</name>
    </ligand>
</feature>
<evidence type="ECO:0000256" key="12">
    <source>
        <dbReference type="SAM" id="MobiDB-lite"/>
    </source>
</evidence>
<dbReference type="GO" id="GO:0006281">
    <property type="term" value="P:DNA repair"/>
    <property type="evidence" value="ECO:0007669"/>
    <property type="project" value="UniProtKB-KW"/>
</dbReference>
<comment type="caution">
    <text evidence="14">The sequence shown here is derived from an EMBL/GenBank/DDBJ whole genome shotgun (WGS) entry which is preliminary data.</text>
</comment>
<feature type="region of interest" description="Disordered" evidence="12">
    <location>
        <begin position="79"/>
        <end position="143"/>
    </location>
</feature>
<feature type="active site" description="Proton donor/acceptor" evidence="9">
    <location>
        <position position="491"/>
    </location>
</feature>
<evidence type="ECO:0000256" key="8">
    <source>
        <dbReference type="ARBA" id="ARBA00023242"/>
    </source>
</evidence>
<dbReference type="SUPFAM" id="SSF56024">
    <property type="entry name" value="Phospholipase D/nuclease"/>
    <property type="match status" value="2"/>
</dbReference>
<dbReference type="GO" id="GO:0004527">
    <property type="term" value="F:exonuclease activity"/>
    <property type="evidence" value="ECO:0007669"/>
    <property type="project" value="UniProtKB-KW"/>
</dbReference>
<organism evidence="14 15">
    <name type="scientific">Laodelphax striatellus</name>
    <name type="common">Small brown planthopper</name>
    <name type="synonym">Delphax striatella</name>
    <dbReference type="NCBI Taxonomy" id="195883"/>
    <lineage>
        <taxon>Eukaryota</taxon>
        <taxon>Metazoa</taxon>
        <taxon>Ecdysozoa</taxon>
        <taxon>Arthropoda</taxon>
        <taxon>Hexapoda</taxon>
        <taxon>Insecta</taxon>
        <taxon>Pterygota</taxon>
        <taxon>Neoptera</taxon>
        <taxon>Paraneoptera</taxon>
        <taxon>Hemiptera</taxon>
        <taxon>Auchenorrhyncha</taxon>
        <taxon>Fulgoroidea</taxon>
        <taxon>Delphacidae</taxon>
        <taxon>Criomorphinae</taxon>
        <taxon>Laodelphax</taxon>
    </lineage>
</organism>
<keyword evidence="6" id="KW-0269">Exonuclease</keyword>
<dbReference type="PANTHER" id="PTHR12415">
    <property type="entry name" value="TYROSYL-DNA PHOSPHODIESTERASE 1"/>
    <property type="match status" value="1"/>
</dbReference>
<protein>
    <recommendedName>
        <fullName evidence="13">PBZ-type domain-containing protein</fullName>
    </recommendedName>
</protein>
<comment type="similarity">
    <text evidence="2">Belongs to the tyrosyl-DNA phosphodiesterase family.</text>
</comment>
<keyword evidence="5" id="KW-0378">Hydrolase</keyword>
<dbReference type="EMBL" id="QKKF02016774">
    <property type="protein sequence ID" value="RZF41533.1"/>
    <property type="molecule type" value="Genomic_DNA"/>
</dbReference>
<dbReference type="Pfam" id="PF06087">
    <property type="entry name" value="Tyr-DNA_phospho"/>
    <property type="match status" value="1"/>
</dbReference>
<feature type="site" description="Interaction with DNA" evidence="11">
    <location>
        <position position="516"/>
    </location>
</feature>
<accession>A0A482X747</accession>
<evidence type="ECO:0000256" key="11">
    <source>
        <dbReference type="PIRSR" id="PIRSR610347-3"/>
    </source>
</evidence>
<evidence type="ECO:0000256" key="10">
    <source>
        <dbReference type="PIRSR" id="PIRSR610347-2"/>
    </source>
</evidence>
<evidence type="ECO:0000256" key="6">
    <source>
        <dbReference type="ARBA" id="ARBA00022839"/>
    </source>
</evidence>
<dbReference type="STRING" id="195883.A0A482X747"/>
<keyword evidence="3" id="KW-0540">Nuclease</keyword>